<evidence type="ECO:0000313" key="1">
    <source>
        <dbReference type="EMBL" id="PVH92320.1"/>
    </source>
</evidence>
<evidence type="ECO:0000313" key="2">
    <source>
        <dbReference type="Proteomes" id="UP000244855"/>
    </source>
</evidence>
<dbReference type="Proteomes" id="UP000244855">
    <property type="component" value="Unassembled WGS sequence"/>
</dbReference>
<reference evidence="1 2" key="1">
    <citation type="journal article" date="2018" name="Sci. Rep.">
        <title>Comparative genomics provides insights into the lifestyle and reveals functional heterogeneity of dark septate endophytic fungi.</title>
        <authorList>
            <person name="Knapp D.G."/>
            <person name="Nemeth J.B."/>
            <person name="Barry K."/>
            <person name="Hainaut M."/>
            <person name="Henrissat B."/>
            <person name="Johnson J."/>
            <person name="Kuo A."/>
            <person name="Lim J.H.P."/>
            <person name="Lipzen A."/>
            <person name="Nolan M."/>
            <person name="Ohm R.A."/>
            <person name="Tamas L."/>
            <person name="Grigoriev I.V."/>
            <person name="Spatafora J.W."/>
            <person name="Nagy L.G."/>
            <person name="Kovacs G.M."/>
        </authorList>
    </citation>
    <scope>NUCLEOTIDE SEQUENCE [LARGE SCALE GENOMIC DNA]</scope>
    <source>
        <strain evidence="1 2">DSE2036</strain>
    </source>
</reference>
<name>A0A2V1D2R4_9PLEO</name>
<proteinExistence type="predicted"/>
<keyword evidence="2" id="KW-1185">Reference proteome</keyword>
<dbReference type="AlphaFoldDB" id="A0A2V1D2R4"/>
<organism evidence="1 2">
    <name type="scientific">Periconia macrospinosa</name>
    <dbReference type="NCBI Taxonomy" id="97972"/>
    <lineage>
        <taxon>Eukaryota</taxon>
        <taxon>Fungi</taxon>
        <taxon>Dikarya</taxon>
        <taxon>Ascomycota</taxon>
        <taxon>Pezizomycotina</taxon>
        <taxon>Dothideomycetes</taxon>
        <taxon>Pleosporomycetidae</taxon>
        <taxon>Pleosporales</taxon>
        <taxon>Massarineae</taxon>
        <taxon>Periconiaceae</taxon>
        <taxon>Periconia</taxon>
    </lineage>
</organism>
<gene>
    <name evidence="1" type="ORF">DM02DRAFT_635460</name>
</gene>
<accession>A0A2V1D2R4</accession>
<protein>
    <submittedName>
        <fullName evidence="1">Uncharacterized protein</fullName>
    </submittedName>
</protein>
<sequence>MTKLHRSMSHRSRLRKSSYRTFPLSKRTRSLSVSVAKILMAISSILPCAYHVTTSMFAHVFTSGALRNRRMDKEEFEYMVYELEAEMEHLEQYGDVSNFWYPGSQADSTQIDRLEYEYFKMLERYTHEEPTRDDKQNRRD</sequence>
<dbReference type="EMBL" id="KZ805695">
    <property type="protein sequence ID" value="PVH92320.1"/>
    <property type="molecule type" value="Genomic_DNA"/>
</dbReference>